<dbReference type="Gramene" id="LPERR10G03400.1">
    <property type="protein sequence ID" value="LPERR10G03400.1"/>
    <property type="gene ID" value="LPERR10G03400"/>
</dbReference>
<evidence type="ECO:0000313" key="6">
    <source>
        <dbReference type="Proteomes" id="UP000032180"/>
    </source>
</evidence>
<dbReference type="STRING" id="77586.A0A0D9XIC7"/>
<protein>
    <recommendedName>
        <fullName evidence="4">Dirigent protein</fullName>
    </recommendedName>
</protein>
<comment type="subunit">
    <text evidence="2 4">Homodimer.</text>
</comment>
<feature type="signal peptide" evidence="4">
    <location>
        <begin position="1"/>
        <end position="29"/>
    </location>
</feature>
<dbReference type="GO" id="GO:0048046">
    <property type="term" value="C:apoplast"/>
    <property type="evidence" value="ECO:0007669"/>
    <property type="project" value="UniProtKB-SubCell"/>
</dbReference>
<comment type="function">
    <text evidence="4">Dirigent proteins impart stereoselectivity on the phenoxy radical-coupling reaction, yielding optically active lignans from two molecules of coniferyl alcohol in the biosynthesis of lignans, flavonolignans, and alkaloids and thus plays a central role in plant secondary metabolism.</text>
</comment>
<reference evidence="6" key="2">
    <citation type="submission" date="2013-12" db="EMBL/GenBank/DDBJ databases">
        <authorList>
            <person name="Yu Y."/>
            <person name="Lee S."/>
            <person name="de Baynast K."/>
            <person name="Wissotski M."/>
            <person name="Liu L."/>
            <person name="Talag J."/>
            <person name="Goicoechea J."/>
            <person name="Angelova A."/>
            <person name="Jetty R."/>
            <person name="Kudrna D."/>
            <person name="Golser W."/>
            <person name="Rivera L."/>
            <person name="Zhang J."/>
            <person name="Wing R."/>
        </authorList>
    </citation>
    <scope>NUCLEOTIDE SEQUENCE</scope>
</reference>
<keyword evidence="4" id="KW-0732">Signal</keyword>
<dbReference type="PANTHER" id="PTHR46442:SF6">
    <property type="entry name" value="DIRIGENT PROTEIN 5"/>
    <property type="match status" value="1"/>
</dbReference>
<dbReference type="Pfam" id="PF03018">
    <property type="entry name" value="Dirigent"/>
    <property type="match status" value="1"/>
</dbReference>
<dbReference type="InterPro" id="IPR044859">
    <property type="entry name" value="Allene_oxi_cyc_Dirigent"/>
</dbReference>
<dbReference type="InterPro" id="IPR004265">
    <property type="entry name" value="Dirigent"/>
</dbReference>
<dbReference type="Proteomes" id="UP000032180">
    <property type="component" value="Chromosome 10"/>
</dbReference>
<feature type="chain" id="PRO_5008190780" description="Dirigent protein" evidence="4">
    <location>
        <begin position="30"/>
        <end position="205"/>
    </location>
</feature>
<dbReference type="HOGENOM" id="CLU_087111_0_0_1"/>
<keyword evidence="4" id="KW-0052">Apoplast</keyword>
<reference evidence="5" key="3">
    <citation type="submission" date="2015-04" db="UniProtKB">
        <authorList>
            <consortium name="EnsemblPlants"/>
        </authorList>
    </citation>
    <scope>IDENTIFICATION</scope>
</reference>
<dbReference type="EnsemblPlants" id="LPERR10G03400.1">
    <property type="protein sequence ID" value="LPERR10G03400.1"/>
    <property type="gene ID" value="LPERR10G03400"/>
</dbReference>
<evidence type="ECO:0000313" key="5">
    <source>
        <dbReference type="EnsemblPlants" id="LPERR10G03400.1"/>
    </source>
</evidence>
<dbReference type="PANTHER" id="PTHR46442">
    <property type="entry name" value="DIRIGENT PROTEIN"/>
    <property type="match status" value="1"/>
</dbReference>
<keyword evidence="3 4" id="KW-0964">Secreted</keyword>
<evidence type="ECO:0000256" key="3">
    <source>
        <dbReference type="ARBA" id="ARBA00022525"/>
    </source>
</evidence>
<proteinExistence type="inferred from homology"/>
<dbReference type="AlphaFoldDB" id="A0A0D9XIC7"/>
<evidence type="ECO:0000256" key="2">
    <source>
        <dbReference type="ARBA" id="ARBA00011738"/>
    </source>
</evidence>
<evidence type="ECO:0000256" key="4">
    <source>
        <dbReference type="RuleBase" id="RU363099"/>
    </source>
</evidence>
<accession>A0A0D9XIC7</accession>
<comment type="similarity">
    <text evidence="1 4">Belongs to the plant dirigent protein family.</text>
</comment>
<name>A0A0D9XIC7_9ORYZ</name>
<dbReference type="GO" id="GO:0009699">
    <property type="term" value="P:phenylpropanoid biosynthetic process"/>
    <property type="evidence" value="ECO:0007669"/>
    <property type="project" value="UniProtKB-ARBA"/>
</dbReference>
<reference evidence="5 6" key="1">
    <citation type="submission" date="2012-08" db="EMBL/GenBank/DDBJ databases">
        <title>Oryza genome evolution.</title>
        <authorList>
            <person name="Wing R.A."/>
        </authorList>
    </citation>
    <scope>NUCLEOTIDE SEQUENCE</scope>
</reference>
<organism evidence="5 6">
    <name type="scientific">Leersia perrieri</name>
    <dbReference type="NCBI Taxonomy" id="77586"/>
    <lineage>
        <taxon>Eukaryota</taxon>
        <taxon>Viridiplantae</taxon>
        <taxon>Streptophyta</taxon>
        <taxon>Embryophyta</taxon>
        <taxon>Tracheophyta</taxon>
        <taxon>Spermatophyta</taxon>
        <taxon>Magnoliopsida</taxon>
        <taxon>Liliopsida</taxon>
        <taxon>Poales</taxon>
        <taxon>Poaceae</taxon>
        <taxon>BOP clade</taxon>
        <taxon>Oryzoideae</taxon>
        <taxon>Oryzeae</taxon>
        <taxon>Oryzinae</taxon>
        <taxon>Leersia</taxon>
    </lineage>
</organism>
<comment type="subcellular location">
    <subcellularLocation>
        <location evidence="4">Secreted</location>
        <location evidence="4">Extracellular space</location>
        <location evidence="4">Apoplast</location>
    </subcellularLocation>
</comment>
<evidence type="ECO:0000256" key="1">
    <source>
        <dbReference type="ARBA" id="ARBA00010746"/>
    </source>
</evidence>
<dbReference type="Gene3D" id="2.40.480.10">
    <property type="entry name" value="Allene oxide cyclase-like"/>
    <property type="match status" value="1"/>
</dbReference>
<dbReference type="PROSITE" id="PS51257">
    <property type="entry name" value="PROKAR_LIPOPROTEIN"/>
    <property type="match status" value="1"/>
</dbReference>
<keyword evidence="6" id="KW-1185">Reference proteome</keyword>
<dbReference type="eggNOG" id="ENOG502QSN3">
    <property type="taxonomic scope" value="Eukaryota"/>
</dbReference>
<sequence>MATWSTKPSLIAAAIVVLGLSCSAGVAHGRRHGRSFVSSYDEPCKEMRLYLHDIIYDYSNSTSNSTSAAATKPTALSTAVADPGYFFGEMVVFNDPVTEGTALPPSLNETAAVRAQGMYFYDRKEAPNAWFSFSLVFNSTAHGHGTINLMGADLMSEKTRDISVVGGTGDFFMTRGIATLSTDEASAGLEYFRLKMDIKLYECYV</sequence>